<evidence type="ECO:0000259" key="1">
    <source>
        <dbReference type="Pfam" id="PF01882"/>
    </source>
</evidence>
<name>A0ABP8KLE1_9BACT</name>
<evidence type="ECO:0000313" key="2">
    <source>
        <dbReference type="EMBL" id="GAA4408827.1"/>
    </source>
</evidence>
<dbReference type="Pfam" id="PF01882">
    <property type="entry name" value="DUF58"/>
    <property type="match status" value="1"/>
</dbReference>
<protein>
    <submittedName>
        <fullName evidence="2">DUF58 domain-containing protein</fullName>
    </submittedName>
</protein>
<feature type="domain" description="DUF58" evidence="1">
    <location>
        <begin position="46"/>
        <end position="269"/>
    </location>
</feature>
<dbReference type="Proteomes" id="UP001500936">
    <property type="component" value="Unassembled WGS sequence"/>
</dbReference>
<dbReference type="EMBL" id="BAABHB010000005">
    <property type="protein sequence ID" value="GAA4408827.1"/>
    <property type="molecule type" value="Genomic_DNA"/>
</dbReference>
<organism evidence="2 3">
    <name type="scientific">Nibrella viscosa</name>
    <dbReference type="NCBI Taxonomy" id="1084524"/>
    <lineage>
        <taxon>Bacteria</taxon>
        <taxon>Pseudomonadati</taxon>
        <taxon>Bacteroidota</taxon>
        <taxon>Cytophagia</taxon>
        <taxon>Cytophagales</taxon>
        <taxon>Spirosomataceae</taxon>
        <taxon>Nibrella</taxon>
    </lineage>
</organism>
<keyword evidence="3" id="KW-1185">Reference proteome</keyword>
<dbReference type="Gene3D" id="3.40.50.410">
    <property type="entry name" value="von Willebrand factor, type A domain"/>
    <property type="match status" value="1"/>
</dbReference>
<accession>A0ABP8KLE1</accession>
<proteinExistence type="predicted"/>
<dbReference type="PANTHER" id="PTHR33608">
    <property type="entry name" value="BLL2464 PROTEIN"/>
    <property type="match status" value="1"/>
</dbReference>
<dbReference type="InterPro" id="IPR002881">
    <property type="entry name" value="DUF58"/>
</dbReference>
<dbReference type="PANTHER" id="PTHR33608:SF7">
    <property type="entry name" value="DUF58 DOMAIN-CONTAINING PROTEIN"/>
    <property type="match status" value="1"/>
</dbReference>
<dbReference type="InterPro" id="IPR036465">
    <property type="entry name" value="vWFA_dom_sf"/>
</dbReference>
<reference evidence="3" key="1">
    <citation type="journal article" date="2019" name="Int. J. Syst. Evol. Microbiol.">
        <title>The Global Catalogue of Microorganisms (GCM) 10K type strain sequencing project: providing services to taxonomists for standard genome sequencing and annotation.</title>
        <authorList>
            <consortium name="The Broad Institute Genomics Platform"/>
            <consortium name="The Broad Institute Genome Sequencing Center for Infectious Disease"/>
            <person name="Wu L."/>
            <person name="Ma J."/>
        </authorList>
    </citation>
    <scope>NUCLEOTIDE SEQUENCE [LARGE SCALE GENOMIC DNA]</scope>
    <source>
        <strain evidence="3">JCM 17925</strain>
    </source>
</reference>
<comment type="caution">
    <text evidence="2">The sequence shown here is derived from an EMBL/GenBank/DDBJ whole genome shotgun (WGS) entry which is preliminary data.</text>
</comment>
<dbReference type="RefSeq" id="WP_345268729.1">
    <property type="nucleotide sequence ID" value="NZ_BAABHB010000005.1"/>
</dbReference>
<sequence>MKKQQLNLAQVREFGNVEFLARQLVEGFITGLHKSPFHGFSVEFAEHRLYNTGESTRHIDWKVYGKTEKLFVKRYEEETNLRCVILIDTSSSMYYPEQNYGKITFSVMAAASLAYMLQRQKDAVGLFTFSDAVETQTQVRSTPSHVHKLFSNLDNLLQQPMPQRKTSAADVIHEIAEKINKRSLVIIFSDMFENAGAPDSSRFEALFSSLQHLRHNLHEVLLFHVTDKQTEEDFAFDERPYEFIDLETGERVKLQPGQIRTSYQEAVKEYFHELKMRCGQYKIDFIEADIAKGFDQILTSYLVKRTKMR</sequence>
<dbReference type="SUPFAM" id="SSF53300">
    <property type="entry name" value="vWA-like"/>
    <property type="match status" value="1"/>
</dbReference>
<gene>
    <name evidence="2" type="ORF">GCM10023187_31290</name>
</gene>
<evidence type="ECO:0000313" key="3">
    <source>
        <dbReference type="Proteomes" id="UP001500936"/>
    </source>
</evidence>